<keyword evidence="2 5" id="KW-0812">Transmembrane</keyword>
<dbReference type="PANTHER" id="PTHR30386:SF26">
    <property type="entry name" value="TRANSPORT PROTEIN COMB"/>
    <property type="match status" value="1"/>
</dbReference>
<accession>A0ABM9PME1</accession>
<evidence type="ECO:0000256" key="5">
    <source>
        <dbReference type="SAM" id="Phobius"/>
    </source>
</evidence>
<reference evidence="6 7" key="1">
    <citation type="submission" date="2024-05" db="EMBL/GenBank/DDBJ databases">
        <authorList>
            <person name="Duchaud E."/>
        </authorList>
    </citation>
    <scope>NUCLEOTIDE SEQUENCE [LARGE SCALE GENOMIC DNA]</scope>
    <source>
        <strain evidence="6">Ena-SAMPLE-TAB-13-05-2024-13:56:06:370-140305</strain>
    </source>
</reference>
<dbReference type="RefSeq" id="WP_348738572.1">
    <property type="nucleotide sequence ID" value="NZ_CAXJRC010000022.1"/>
</dbReference>
<evidence type="ECO:0000313" key="7">
    <source>
        <dbReference type="Proteomes" id="UP001497602"/>
    </source>
</evidence>
<comment type="caution">
    <text evidence="6">The sequence shown here is derived from an EMBL/GenBank/DDBJ whole genome shotgun (WGS) entry which is preliminary data.</text>
</comment>
<dbReference type="EMBL" id="CAXJRC010000022">
    <property type="protein sequence ID" value="CAL2106849.1"/>
    <property type="molecule type" value="Genomic_DNA"/>
</dbReference>
<dbReference type="InterPro" id="IPR050739">
    <property type="entry name" value="MFP"/>
</dbReference>
<sequence>MEEQELHIYSEQVKDVLTSPPKAIHRWGNTILFFFFVLILILSYVIKYSDIVTGQAVLTTTIPPQKEYARTTGKLTRVFVKNNQKVKENTHLALIENTANYEDVMQLKSIVDTIHVNAENFQFPMAQLPVFFLGEIETAFSVFENNYIQYILNKTANSYQFEQANNQYTLAQLKLRLKASEEKRKINEEELLFKKKDIDRLQGLLDKGVISEQNFEQKKLAYLEAKRSFNDVNITISQIKERISNSSTTKKQADIANVRKEINLLKATLQSFNQLKKVIKDWELRYLFKSNINGTVSFMNVWSKNQTVNTNDLVFTIVPETVSTYICKVQVPVTNAGKLKIGQSVNIKLSSYPDHEFGVLKGRVNKIALIPTEKGMYLLDVILPNGLQTTYNKSLKFTQEMQGVAEVITEDLRLVERIFYRFKKIINKS</sequence>
<dbReference type="Proteomes" id="UP001497602">
    <property type="component" value="Unassembled WGS sequence"/>
</dbReference>
<keyword evidence="4 5" id="KW-0472">Membrane</keyword>
<keyword evidence="3 5" id="KW-1133">Transmembrane helix</keyword>
<dbReference type="PANTHER" id="PTHR30386">
    <property type="entry name" value="MEMBRANE FUSION SUBUNIT OF EMRAB-TOLC MULTIDRUG EFFLUX PUMP"/>
    <property type="match status" value="1"/>
</dbReference>
<evidence type="ECO:0000256" key="3">
    <source>
        <dbReference type="ARBA" id="ARBA00022989"/>
    </source>
</evidence>
<name>A0ABM9PME1_9FLAO</name>
<gene>
    <name evidence="6" type="ORF">T190115A13A_20129</name>
</gene>
<comment type="subcellular location">
    <subcellularLocation>
        <location evidence="1">Membrane</location>
        <topology evidence="1">Single-pass membrane protein</topology>
    </subcellularLocation>
</comment>
<evidence type="ECO:0000256" key="2">
    <source>
        <dbReference type="ARBA" id="ARBA00022692"/>
    </source>
</evidence>
<evidence type="ECO:0000313" key="6">
    <source>
        <dbReference type="EMBL" id="CAL2106849.1"/>
    </source>
</evidence>
<organism evidence="6 7">
    <name type="scientific">Tenacibaculum vairaonense</name>
    <dbReference type="NCBI Taxonomy" id="3137860"/>
    <lineage>
        <taxon>Bacteria</taxon>
        <taxon>Pseudomonadati</taxon>
        <taxon>Bacteroidota</taxon>
        <taxon>Flavobacteriia</taxon>
        <taxon>Flavobacteriales</taxon>
        <taxon>Flavobacteriaceae</taxon>
        <taxon>Tenacibaculum</taxon>
    </lineage>
</organism>
<dbReference type="PRINTS" id="PR01490">
    <property type="entry name" value="RTXTOXIND"/>
</dbReference>
<evidence type="ECO:0000256" key="4">
    <source>
        <dbReference type="ARBA" id="ARBA00023136"/>
    </source>
</evidence>
<evidence type="ECO:0000256" key="1">
    <source>
        <dbReference type="ARBA" id="ARBA00004167"/>
    </source>
</evidence>
<feature type="transmembrane region" description="Helical" evidence="5">
    <location>
        <begin position="27"/>
        <end position="46"/>
    </location>
</feature>
<dbReference type="Gene3D" id="2.40.30.170">
    <property type="match status" value="1"/>
</dbReference>
<protein>
    <submittedName>
        <fullName evidence="6">HlyD family secretion protein</fullName>
    </submittedName>
</protein>
<keyword evidence="7" id="KW-1185">Reference proteome</keyword>
<proteinExistence type="predicted"/>